<keyword evidence="14 15" id="KW-0472">Membrane</keyword>
<keyword evidence="5" id="KW-0813">Transport</keyword>
<proteinExistence type="inferred from homology"/>
<evidence type="ECO:0000256" key="6">
    <source>
        <dbReference type="ARBA" id="ARBA00022531"/>
    </source>
</evidence>
<dbReference type="PANTHER" id="PTHR33288:SF10">
    <property type="entry name" value="CYTOCHROME F"/>
    <property type="match status" value="1"/>
</dbReference>
<evidence type="ECO:0000256" key="8">
    <source>
        <dbReference type="ARBA" id="ARBA00022692"/>
    </source>
</evidence>
<comment type="caution">
    <text evidence="18">The sequence shown here is derived from an EMBL/GenBank/DDBJ whole genome shotgun (WGS) entry which is preliminary data.</text>
</comment>
<dbReference type="EMBL" id="JAFIRA010000031">
    <property type="protein sequence ID" value="MCJ2543561.1"/>
    <property type="molecule type" value="Genomic_DNA"/>
</dbReference>
<evidence type="ECO:0000256" key="14">
    <source>
        <dbReference type="ARBA" id="ARBA00023136"/>
    </source>
</evidence>
<organism evidence="18 19">
    <name type="scientific">Thermostichus vulcanus str. 'Rupite'</name>
    <dbReference type="NCBI Taxonomy" id="2813851"/>
    <lineage>
        <taxon>Bacteria</taxon>
        <taxon>Bacillati</taxon>
        <taxon>Cyanobacteriota</taxon>
        <taxon>Cyanophyceae</taxon>
        <taxon>Thermostichales</taxon>
        <taxon>Thermostichaceae</taxon>
        <taxon>Thermostichus</taxon>
    </lineage>
</organism>
<dbReference type="RefSeq" id="WP_244351035.1">
    <property type="nucleotide sequence ID" value="NZ_JAFIRA010000031.1"/>
</dbReference>
<evidence type="ECO:0000313" key="19">
    <source>
        <dbReference type="Proteomes" id="UP000830835"/>
    </source>
</evidence>
<evidence type="ECO:0000256" key="1">
    <source>
        <dbReference type="ARBA" id="ARBA00001971"/>
    </source>
</evidence>
<protein>
    <recommendedName>
        <fullName evidence="4">Cytochrome f</fullName>
    </recommendedName>
</protein>
<evidence type="ECO:0000313" key="18">
    <source>
        <dbReference type="EMBL" id="MCJ2543561.1"/>
    </source>
</evidence>
<feature type="domain" description="Cytochrome f large" evidence="17">
    <location>
        <begin position="25"/>
        <end position="179"/>
    </location>
</feature>
<keyword evidence="8 15" id="KW-0812">Transmembrane</keyword>
<dbReference type="SUPFAM" id="SSF49441">
    <property type="entry name" value="Cytochrome f, large domain"/>
    <property type="match status" value="1"/>
</dbReference>
<evidence type="ECO:0000256" key="9">
    <source>
        <dbReference type="ARBA" id="ARBA00022723"/>
    </source>
</evidence>
<keyword evidence="6" id="KW-0602">Photosynthesis</keyword>
<comment type="subcellular location">
    <subcellularLocation>
        <location evidence="2">Membrane</location>
        <topology evidence="2">Single-pass membrane protein</topology>
    </subcellularLocation>
</comment>
<dbReference type="InterPro" id="IPR024094">
    <property type="entry name" value="Cyt_f_lg_dom"/>
</dbReference>
<evidence type="ECO:0000256" key="7">
    <source>
        <dbReference type="ARBA" id="ARBA00022617"/>
    </source>
</evidence>
<keyword evidence="7" id="KW-0349">Heme</keyword>
<dbReference type="Gene3D" id="1.20.5.700">
    <property type="entry name" value="Single helix bin"/>
    <property type="match status" value="1"/>
</dbReference>
<dbReference type="PRINTS" id="PR00610">
    <property type="entry name" value="CYTOCHROMEF"/>
</dbReference>
<comment type="similarity">
    <text evidence="3">Belongs to the cytochrome f family.</text>
</comment>
<evidence type="ECO:0000256" key="5">
    <source>
        <dbReference type="ARBA" id="ARBA00022448"/>
    </source>
</evidence>
<evidence type="ECO:0000256" key="4">
    <source>
        <dbReference type="ARBA" id="ARBA00013528"/>
    </source>
</evidence>
<evidence type="ECO:0000256" key="16">
    <source>
        <dbReference type="SAM" id="SignalP"/>
    </source>
</evidence>
<evidence type="ECO:0000256" key="10">
    <source>
        <dbReference type="ARBA" id="ARBA00022982"/>
    </source>
</evidence>
<evidence type="ECO:0000256" key="13">
    <source>
        <dbReference type="ARBA" id="ARBA00023078"/>
    </source>
</evidence>
<dbReference type="Pfam" id="PF16639">
    <property type="entry name" value="Apocytochr_F_N"/>
    <property type="match status" value="1"/>
</dbReference>
<keyword evidence="11 15" id="KW-1133">Transmembrane helix</keyword>
<evidence type="ECO:0000256" key="2">
    <source>
        <dbReference type="ARBA" id="ARBA00004167"/>
    </source>
</evidence>
<dbReference type="PANTHER" id="PTHR33288">
    <property type="match status" value="1"/>
</dbReference>
<evidence type="ECO:0000259" key="17">
    <source>
        <dbReference type="Pfam" id="PF16639"/>
    </source>
</evidence>
<comment type="cofactor">
    <cofactor evidence="1">
        <name>heme</name>
        <dbReference type="ChEBI" id="CHEBI:30413"/>
    </cofactor>
</comment>
<evidence type="ECO:0000256" key="3">
    <source>
        <dbReference type="ARBA" id="ARBA00008923"/>
    </source>
</evidence>
<dbReference type="InterPro" id="IPR002325">
    <property type="entry name" value="Cyt_f"/>
</dbReference>
<keyword evidence="9" id="KW-0479">Metal-binding</keyword>
<keyword evidence="12" id="KW-0408">Iron</keyword>
<evidence type="ECO:0000256" key="15">
    <source>
        <dbReference type="SAM" id="Phobius"/>
    </source>
</evidence>
<accession>A0ABT0CCP7</accession>
<evidence type="ECO:0000256" key="12">
    <source>
        <dbReference type="ARBA" id="ARBA00023004"/>
    </source>
</evidence>
<keyword evidence="10" id="KW-0249">Electron transport</keyword>
<dbReference type="PROSITE" id="PS51010">
    <property type="entry name" value="CYTF"/>
    <property type="match status" value="1"/>
</dbReference>
<evidence type="ECO:0000256" key="11">
    <source>
        <dbReference type="ARBA" id="ARBA00022989"/>
    </source>
</evidence>
<sequence length="327" mass="35161">MKRICLALCALLLLLGMGTRPAAAFPYYAQMAYDNPREATGKIVCANCHLNAMPTRAEVPQAVTPGQVFDIKVGIPYDLSKQQLLADGSKGGLNVGAVVVLPEGFRLATEEEMTEAQREETAETYITPYSDEKPHILLVGPLAGEEHQEIVFPVVAPDPAEDPSVAFMKYKVFVGANRGRGQLNPDGSLSNNNVFRAPATGRLVSVALIESDISDLPADLASLVPPEYELPGTRVLSFETENGIQNLVLPPGPDLIINLGDSVKEGDPVTNNPNVGGFGQVERDLVLQSPDRVKWLLAFLAAVFIAQVVLVLKKKQVELIQAAEILG</sequence>
<dbReference type="SUPFAM" id="SSF51246">
    <property type="entry name" value="Rudiment single hybrid motif"/>
    <property type="match status" value="1"/>
</dbReference>
<reference evidence="18" key="1">
    <citation type="submission" date="2021-02" db="EMBL/GenBank/DDBJ databases">
        <title>The CRISPR/cas machinery reduction and long-range gene transfer in the hot spring cyanobacterium Synechococcus.</title>
        <authorList>
            <person name="Dvorak P."/>
            <person name="Jahodarova E."/>
            <person name="Hasler P."/>
            <person name="Poulickova A."/>
        </authorList>
    </citation>
    <scope>NUCLEOTIDE SEQUENCE</scope>
    <source>
        <strain evidence="18">Rupite</strain>
    </source>
</reference>
<dbReference type="Proteomes" id="UP000830835">
    <property type="component" value="Unassembled WGS sequence"/>
</dbReference>
<dbReference type="InterPro" id="IPR024058">
    <property type="entry name" value="Cyt-f_TM"/>
</dbReference>
<keyword evidence="16" id="KW-0732">Signal</keyword>
<feature type="transmembrane region" description="Helical" evidence="15">
    <location>
        <begin position="295"/>
        <end position="312"/>
    </location>
</feature>
<name>A0ABT0CCP7_THEVL</name>
<dbReference type="Pfam" id="PF01333">
    <property type="entry name" value="Apocytochr_F_C"/>
    <property type="match status" value="1"/>
</dbReference>
<feature type="signal peptide" evidence="16">
    <location>
        <begin position="1"/>
        <end position="24"/>
    </location>
</feature>
<dbReference type="InterPro" id="IPR011054">
    <property type="entry name" value="Rudment_hybrid_motif"/>
</dbReference>
<feature type="chain" id="PRO_5046348906" description="Cytochrome f" evidence="16">
    <location>
        <begin position="25"/>
        <end position="327"/>
    </location>
</feature>
<dbReference type="InterPro" id="IPR036826">
    <property type="entry name" value="Cyt_f_lg_dom_sf"/>
</dbReference>
<dbReference type="Gene3D" id="2.60.40.830">
    <property type="entry name" value="Cytochrome f large domain"/>
    <property type="match status" value="1"/>
</dbReference>
<keyword evidence="13" id="KW-0793">Thylakoid</keyword>
<dbReference type="Gene3D" id="2.40.50.100">
    <property type="match status" value="1"/>
</dbReference>
<keyword evidence="19" id="KW-1185">Reference proteome</keyword>
<gene>
    <name evidence="18" type="ORF">JX360_11690</name>
</gene>
<dbReference type="SUPFAM" id="SSF103431">
    <property type="entry name" value="Cytochrome f subunit of the cytochrome b6f complex, transmembrane anchor"/>
    <property type="match status" value="1"/>
</dbReference>